<dbReference type="Gene3D" id="1.20.1280.50">
    <property type="match status" value="1"/>
</dbReference>
<dbReference type="Gramene" id="mRNA:HanXRQr2_Chr02g0084731">
    <property type="protein sequence ID" value="CDS:HanXRQr2_Chr02g0084731.1"/>
    <property type="gene ID" value="HanXRQr2_Chr02g0084731"/>
</dbReference>
<dbReference type="CDD" id="cd22157">
    <property type="entry name" value="F-box_AtFBW1-like"/>
    <property type="match status" value="1"/>
</dbReference>
<organism evidence="2 3">
    <name type="scientific">Helianthus annuus</name>
    <name type="common">Common sunflower</name>
    <dbReference type="NCBI Taxonomy" id="4232"/>
    <lineage>
        <taxon>Eukaryota</taxon>
        <taxon>Viridiplantae</taxon>
        <taxon>Streptophyta</taxon>
        <taxon>Embryophyta</taxon>
        <taxon>Tracheophyta</taxon>
        <taxon>Spermatophyta</taxon>
        <taxon>Magnoliopsida</taxon>
        <taxon>eudicotyledons</taxon>
        <taxon>Gunneridae</taxon>
        <taxon>Pentapetalae</taxon>
        <taxon>asterids</taxon>
        <taxon>campanulids</taxon>
        <taxon>Asterales</taxon>
        <taxon>Asteraceae</taxon>
        <taxon>Asteroideae</taxon>
        <taxon>Heliantheae alliance</taxon>
        <taxon>Heliantheae</taxon>
        <taxon>Helianthus</taxon>
    </lineage>
</organism>
<keyword evidence="3" id="KW-1185">Reference proteome</keyword>
<proteinExistence type="predicted"/>
<dbReference type="EMBL" id="MNCJ02000317">
    <property type="protein sequence ID" value="KAF5820075.1"/>
    <property type="molecule type" value="Genomic_DNA"/>
</dbReference>
<dbReference type="AlphaFoldDB" id="A0A9K3JSZ6"/>
<accession>A0A9K3JSZ6</accession>
<reference evidence="2" key="2">
    <citation type="submission" date="2020-06" db="EMBL/GenBank/DDBJ databases">
        <title>Helianthus annuus Genome sequencing and assembly Release 2.</title>
        <authorList>
            <person name="Gouzy J."/>
            <person name="Langlade N."/>
            <person name="Munos S."/>
        </authorList>
    </citation>
    <scope>NUCLEOTIDE SEQUENCE</scope>
    <source>
        <tissue evidence="2">Leaves</tissue>
    </source>
</reference>
<dbReference type="SUPFAM" id="SSF81383">
    <property type="entry name" value="F-box domain"/>
    <property type="match status" value="1"/>
</dbReference>
<feature type="domain" description="F-box" evidence="1">
    <location>
        <begin position="16"/>
        <end position="41"/>
    </location>
</feature>
<dbReference type="InterPro" id="IPR001810">
    <property type="entry name" value="F-box_dom"/>
</dbReference>
<comment type="caution">
    <text evidence="2">The sequence shown here is derived from an EMBL/GenBank/DDBJ whole genome shotgun (WGS) entry which is preliminary data.</text>
</comment>
<gene>
    <name evidence="2" type="ORF">HanXRQr2_Chr02g0084731</name>
</gene>
<evidence type="ECO:0000259" key="1">
    <source>
        <dbReference type="Pfam" id="PF00646"/>
    </source>
</evidence>
<dbReference type="InterPro" id="IPR036047">
    <property type="entry name" value="F-box-like_dom_sf"/>
</dbReference>
<evidence type="ECO:0000313" key="3">
    <source>
        <dbReference type="Proteomes" id="UP000215914"/>
    </source>
</evidence>
<evidence type="ECO:0000313" key="2">
    <source>
        <dbReference type="EMBL" id="KAF5820075.1"/>
    </source>
</evidence>
<protein>
    <submittedName>
        <fullName evidence="2">F-box domain-containing protein</fullName>
    </submittedName>
</protein>
<sequence>MAAFVHADVFEEMLIRTDVKDLLRFKSVCKSWYSLITSRRFINLHLNHSCNKDRYNNELGHRRIRLTDDDDDLVGSSNGLICISSSTSRVLVGNPLTREVRQLELMRVNPFWNGIQVEDYLKFK</sequence>
<dbReference type="PANTHER" id="PTHR31672">
    <property type="entry name" value="BNACNNG10540D PROTEIN"/>
    <property type="match status" value="1"/>
</dbReference>
<reference evidence="2" key="1">
    <citation type="journal article" date="2017" name="Nature">
        <title>The sunflower genome provides insights into oil metabolism, flowering and Asterid evolution.</title>
        <authorList>
            <person name="Badouin H."/>
            <person name="Gouzy J."/>
            <person name="Grassa C.J."/>
            <person name="Murat F."/>
            <person name="Staton S.E."/>
            <person name="Cottret L."/>
            <person name="Lelandais-Briere C."/>
            <person name="Owens G.L."/>
            <person name="Carrere S."/>
            <person name="Mayjonade B."/>
            <person name="Legrand L."/>
            <person name="Gill N."/>
            <person name="Kane N.C."/>
            <person name="Bowers J.E."/>
            <person name="Hubner S."/>
            <person name="Bellec A."/>
            <person name="Berard A."/>
            <person name="Berges H."/>
            <person name="Blanchet N."/>
            <person name="Boniface M.C."/>
            <person name="Brunel D."/>
            <person name="Catrice O."/>
            <person name="Chaidir N."/>
            <person name="Claudel C."/>
            <person name="Donnadieu C."/>
            <person name="Faraut T."/>
            <person name="Fievet G."/>
            <person name="Helmstetter N."/>
            <person name="King M."/>
            <person name="Knapp S.J."/>
            <person name="Lai Z."/>
            <person name="Le Paslier M.C."/>
            <person name="Lippi Y."/>
            <person name="Lorenzon L."/>
            <person name="Mandel J.R."/>
            <person name="Marage G."/>
            <person name="Marchand G."/>
            <person name="Marquand E."/>
            <person name="Bret-Mestries E."/>
            <person name="Morien E."/>
            <person name="Nambeesan S."/>
            <person name="Nguyen T."/>
            <person name="Pegot-Espagnet P."/>
            <person name="Pouilly N."/>
            <person name="Raftis F."/>
            <person name="Sallet E."/>
            <person name="Schiex T."/>
            <person name="Thomas J."/>
            <person name="Vandecasteele C."/>
            <person name="Vares D."/>
            <person name="Vear F."/>
            <person name="Vautrin S."/>
            <person name="Crespi M."/>
            <person name="Mangin B."/>
            <person name="Burke J.M."/>
            <person name="Salse J."/>
            <person name="Munos S."/>
            <person name="Vincourt P."/>
            <person name="Rieseberg L.H."/>
            <person name="Langlade N.B."/>
        </authorList>
    </citation>
    <scope>NUCLEOTIDE SEQUENCE</scope>
    <source>
        <tissue evidence="2">Leaves</tissue>
    </source>
</reference>
<dbReference type="Proteomes" id="UP000215914">
    <property type="component" value="Unassembled WGS sequence"/>
</dbReference>
<dbReference type="InterPro" id="IPR050796">
    <property type="entry name" value="SCF_F-box_component"/>
</dbReference>
<dbReference type="PANTHER" id="PTHR31672:SF13">
    <property type="entry name" value="F-BOX PROTEIN CPR30-LIKE"/>
    <property type="match status" value="1"/>
</dbReference>
<name>A0A9K3JSZ6_HELAN</name>
<dbReference type="Pfam" id="PF00646">
    <property type="entry name" value="F-box"/>
    <property type="match status" value="1"/>
</dbReference>